<evidence type="ECO:0000313" key="2">
    <source>
        <dbReference type="Proteomes" id="UP001403385"/>
    </source>
</evidence>
<proteinExistence type="predicted"/>
<evidence type="ECO:0008006" key="3">
    <source>
        <dbReference type="Google" id="ProtNLM"/>
    </source>
</evidence>
<comment type="caution">
    <text evidence="1">The sequence shown here is derived from an EMBL/GenBank/DDBJ whole genome shotgun (WGS) entry which is preliminary data.</text>
</comment>
<dbReference type="InterPro" id="IPR019734">
    <property type="entry name" value="TPR_rpt"/>
</dbReference>
<keyword evidence="2" id="KW-1185">Reference proteome</keyword>
<dbReference type="SMART" id="SM00028">
    <property type="entry name" value="TPR"/>
    <property type="match status" value="3"/>
</dbReference>
<dbReference type="AlphaFoldDB" id="A0AAW9RXV4"/>
<sequence length="168" mass="19101">MSKSNQREELNQLFEQLQVAESQTSIDDLQKQIWEIWMQTGSPDINQLMKYGSEQLAMEAYNDAIKIFTEVVEYFPDYAEGWNKRATAYYLRGSFKASIWDICRTLALEPRHFGAISGLATIYMELGAEKMALATLQELKGIVPHQKGLTQQIESLCQKLGIKNTPGS</sequence>
<organism evidence="1 2">
    <name type="scientific">Rapidithrix thailandica</name>
    <dbReference type="NCBI Taxonomy" id="413964"/>
    <lineage>
        <taxon>Bacteria</taxon>
        <taxon>Pseudomonadati</taxon>
        <taxon>Bacteroidota</taxon>
        <taxon>Cytophagia</taxon>
        <taxon>Cytophagales</taxon>
        <taxon>Flammeovirgaceae</taxon>
        <taxon>Rapidithrix</taxon>
    </lineage>
</organism>
<name>A0AAW9RXV4_9BACT</name>
<dbReference type="RefSeq" id="WP_346822525.1">
    <property type="nucleotide sequence ID" value="NZ_JBDKWZ010000010.1"/>
</dbReference>
<dbReference type="InterPro" id="IPR011990">
    <property type="entry name" value="TPR-like_helical_dom_sf"/>
</dbReference>
<accession>A0AAW9RXV4</accession>
<dbReference type="SUPFAM" id="SSF48452">
    <property type="entry name" value="TPR-like"/>
    <property type="match status" value="1"/>
</dbReference>
<dbReference type="EMBL" id="JBDKWZ010000010">
    <property type="protein sequence ID" value="MEN7549747.1"/>
    <property type="molecule type" value="Genomic_DNA"/>
</dbReference>
<protein>
    <recommendedName>
        <fullName evidence="3">Tetratricopeptide repeat protein</fullName>
    </recommendedName>
</protein>
<evidence type="ECO:0000313" key="1">
    <source>
        <dbReference type="EMBL" id="MEN7549747.1"/>
    </source>
</evidence>
<dbReference type="Proteomes" id="UP001403385">
    <property type="component" value="Unassembled WGS sequence"/>
</dbReference>
<dbReference type="Gene3D" id="1.25.40.10">
    <property type="entry name" value="Tetratricopeptide repeat domain"/>
    <property type="match status" value="1"/>
</dbReference>
<gene>
    <name evidence="1" type="ORF">AAG747_17620</name>
</gene>
<reference evidence="1 2" key="1">
    <citation type="submission" date="2024-04" db="EMBL/GenBank/DDBJ databases">
        <title>Novel genus in family Flammeovirgaceae.</title>
        <authorList>
            <person name="Nguyen T.H."/>
            <person name="Vuong T.Q."/>
            <person name="Le H."/>
            <person name="Kim S.-G."/>
        </authorList>
    </citation>
    <scope>NUCLEOTIDE SEQUENCE [LARGE SCALE GENOMIC DNA]</scope>
    <source>
        <strain evidence="1 2">JCM 23209</strain>
    </source>
</reference>